<dbReference type="Pfam" id="PF13193">
    <property type="entry name" value="AMP-binding_C"/>
    <property type="match status" value="1"/>
</dbReference>
<dbReference type="Gene3D" id="3.30.300.30">
    <property type="match status" value="1"/>
</dbReference>
<protein>
    <submittedName>
        <fullName evidence="5">AMP-binding protein</fullName>
    </submittedName>
</protein>
<comment type="caution">
    <text evidence="5">The sequence shown here is derived from an EMBL/GenBank/DDBJ whole genome shotgun (WGS) entry which is preliminary data.</text>
</comment>
<dbReference type="PANTHER" id="PTHR43201">
    <property type="entry name" value="ACYL-COA SYNTHETASE"/>
    <property type="match status" value="1"/>
</dbReference>
<dbReference type="FunFam" id="3.30.300.30:FF:000008">
    <property type="entry name" value="2,3-dihydroxybenzoate-AMP ligase"/>
    <property type="match status" value="1"/>
</dbReference>
<name>A0A8J6P6Y4_9BACT</name>
<evidence type="ECO:0000256" key="2">
    <source>
        <dbReference type="ARBA" id="ARBA00022598"/>
    </source>
</evidence>
<dbReference type="PANTHER" id="PTHR43201:SF5">
    <property type="entry name" value="MEDIUM-CHAIN ACYL-COA LIGASE ACSF2, MITOCHONDRIAL"/>
    <property type="match status" value="1"/>
</dbReference>
<keyword evidence="2" id="KW-0436">Ligase</keyword>
<dbReference type="InterPro" id="IPR020845">
    <property type="entry name" value="AMP-binding_CS"/>
</dbReference>
<comment type="similarity">
    <text evidence="1">Belongs to the ATP-dependent AMP-binding enzyme family.</text>
</comment>
<dbReference type="GO" id="GO:0031956">
    <property type="term" value="F:medium-chain fatty acid-CoA ligase activity"/>
    <property type="evidence" value="ECO:0007669"/>
    <property type="project" value="TreeGrafter"/>
</dbReference>
<dbReference type="InterPro" id="IPR000873">
    <property type="entry name" value="AMP-dep_synth/lig_dom"/>
</dbReference>
<feature type="domain" description="AMP-dependent synthetase/ligase" evidence="3">
    <location>
        <begin position="8"/>
        <end position="382"/>
    </location>
</feature>
<dbReference type="InterPro" id="IPR025110">
    <property type="entry name" value="AMP-bd_C"/>
</dbReference>
<dbReference type="Pfam" id="PF00501">
    <property type="entry name" value="AMP-binding"/>
    <property type="match status" value="1"/>
</dbReference>
<dbReference type="InterPro" id="IPR045851">
    <property type="entry name" value="AMP-bd_C_sf"/>
</dbReference>
<dbReference type="SUPFAM" id="SSF56801">
    <property type="entry name" value="Acetyl-CoA synthetase-like"/>
    <property type="match status" value="1"/>
</dbReference>
<dbReference type="GO" id="GO:0006631">
    <property type="term" value="P:fatty acid metabolic process"/>
    <property type="evidence" value="ECO:0007669"/>
    <property type="project" value="TreeGrafter"/>
</dbReference>
<reference evidence="5 6" key="1">
    <citation type="submission" date="2020-08" db="EMBL/GenBank/DDBJ databases">
        <title>Bridging the membrane lipid divide: bacteria of the FCB group superphylum have the potential to synthesize archaeal ether lipids.</title>
        <authorList>
            <person name="Villanueva L."/>
            <person name="Von Meijenfeldt F.A.B."/>
            <person name="Westbye A.B."/>
            <person name="Yadav S."/>
            <person name="Hopmans E.C."/>
            <person name="Dutilh B.E."/>
            <person name="Sinninghe Damste J.S."/>
        </authorList>
    </citation>
    <scope>NUCLEOTIDE SEQUENCE [LARGE SCALE GENOMIC DNA]</scope>
    <source>
        <strain evidence="5">NIOZ-UU17</strain>
    </source>
</reference>
<sequence>MLIAEILARNARMYAEKTALVEREPGKNKRREISWTEFDGQANQVAQALIARGIKKGDRVVHLMTNCLEWLPVYFGILRTGAWAVPLNFRFVAKTILRCAETAEAKAFIFGEEFIDRINTIKSDLDKFVTTYIFVGPEALRPDYAEPYAEVLASQPKVDPAAKISITDEAALYFTSGTTGTPKATLLTHRNLEFSCFLENQHHRQTHDDNFLCLPPLYHTGAKMHWFGNFIVGAPAVILKGIDPQWIMEAVSEEKITVVWLLVPWALDILFAIQSGALKLKDYNLDQWRLMHIGAQPVPPSLIKEWKKIFPHHQYDTNYGLTECSGPGCVHLGTENMHKVGAIGLPGFDWEIKIVDDLLHSVEQGRPGELMVKGPGVMQEYYKNPEATQETLVDGWLKTGDIARQDEDGFIWLVDRKKDVIITGGENIYPVEIEDFLQTHPQIQDVAVIGLPSLRLGEIATAVIQVKSGQKLTAEEVNEYCRELARFKRPRRIIFEDVPRNPTGKIEKPKLRKKYSGITESFSI</sequence>
<dbReference type="EMBL" id="JACNIG010000348">
    <property type="protein sequence ID" value="MBC8433872.1"/>
    <property type="molecule type" value="Genomic_DNA"/>
</dbReference>
<proteinExistence type="inferred from homology"/>
<feature type="domain" description="AMP-binding enzyme C-terminal" evidence="4">
    <location>
        <begin position="432"/>
        <end position="505"/>
    </location>
</feature>
<accession>A0A8J6P6Y4</accession>
<dbReference type="InterPro" id="IPR042099">
    <property type="entry name" value="ANL_N_sf"/>
</dbReference>
<gene>
    <name evidence="5" type="ORF">H8D96_18325</name>
</gene>
<organism evidence="5 6">
    <name type="scientific">Candidatus Desulfatibia vada</name>
    <dbReference type="NCBI Taxonomy" id="2841696"/>
    <lineage>
        <taxon>Bacteria</taxon>
        <taxon>Pseudomonadati</taxon>
        <taxon>Thermodesulfobacteriota</taxon>
        <taxon>Desulfobacteria</taxon>
        <taxon>Desulfobacterales</taxon>
        <taxon>Desulfobacterales incertae sedis</taxon>
        <taxon>Candidatus Desulfatibia</taxon>
    </lineage>
</organism>
<evidence type="ECO:0000313" key="5">
    <source>
        <dbReference type="EMBL" id="MBC8433872.1"/>
    </source>
</evidence>
<dbReference type="Gene3D" id="3.40.50.12780">
    <property type="entry name" value="N-terminal domain of ligase-like"/>
    <property type="match status" value="1"/>
</dbReference>
<dbReference type="AlphaFoldDB" id="A0A8J6P6Y4"/>
<evidence type="ECO:0000313" key="6">
    <source>
        <dbReference type="Proteomes" id="UP000605201"/>
    </source>
</evidence>
<evidence type="ECO:0000256" key="1">
    <source>
        <dbReference type="ARBA" id="ARBA00006432"/>
    </source>
</evidence>
<evidence type="ECO:0000259" key="3">
    <source>
        <dbReference type="Pfam" id="PF00501"/>
    </source>
</evidence>
<dbReference type="Proteomes" id="UP000605201">
    <property type="component" value="Unassembled WGS sequence"/>
</dbReference>
<dbReference type="PROSITE" id="PS00455">
    <property type="entry name" value="AMP_BINDING"/>
    <property type="match status" value="1"/>
</dbReference>
<evidence type="ECO:0000259" key="4">
    <source>
        <dbReference type="Pfam" id="PF13193"/>
    </source>
</evidence>